<dbReference type="EnsemblMetazoa" id="XM_030982771">
    <property type="protein sequence ID" value="XP_030838631"/>
    <property type="gene ID" value="LOC763165"/>
</dbReference>
<dbReference type="GO" id="GO:0003729">
    <property type="term" value="F:mRNA binding"/>
    <property type="evidence" value="ECO:0000318"/>
    <property type="project" value="GO_Central"/>
</dbReference>
<dbReference type="Proteomes" id="UP000007110">
    <property type="component" value="Unassembled WGS sequence"/>
</dbReference>
<accession>A0A7M7NPG2</accession>
<dbReference type="KEGG" id="spu:763165"/>
<name>A0A7M7NPG2_STRPU</name>
<dbReference type="InParanoid" id="A0A7M7NPG2"/>
<reference evidence="4" key="1">
    <citation type="submission" date="2015-02" db="EMBL/GenBank/DDBJ databases">
        <title>Genome sequencing for Strongylocentrotus purpuratus.</title>
        <authorList>
            <person name="Murali S."/>
            <person name="Liu Y."/>
            <person name="Vee V."/>
            <person name="English A."/>
            <person name="Wang M."/>
            <person name="Skinner E."/>
            <person name="Han Y."/>
            <person name="Muzny D.M."/>
            <person name="Worley K.C."/>
            <person name="Gibbs R.A."/>
        </authorList>
    </citation>
    <scope>NUCLEOTIDE SEQUENCE</scope>
</reference>
<evidence type="ECO:0000256" key="1">
    <source>
        <dbReference type="SAM" id="MobiDB-lite"/>
    </source>
</evidence>
<dbReference type="CDD" id="cd22674">
    <property type="entry name" value="FHA_PPP1R8"/>
    <property type="match status" value="1"/>
</dbReference>
<dbReference type="Pfam" id="PF00498">
    <property type="entry name" value="FHA"/>
    <property type="match status" value="1"/>
</dbReference>
<organism evidence="3 4">
    <name type="scientific">Strongylocentrotus purpuratus</name>
    <name type="common">Purple sea urchin</name>
    <dbReference type="NCBI Taxonomy" id="7668"/>
    <lineage>
        <taxon>Eukaryota</taxon>
        <taxon>Metazoa</taxon>
        <taxon>Echinodermata</taxon>
        <taxon>Eleutherozoa</taxon>
        <taxon>Echinozoa</taxon>
        <taxon>Echinoidea</taxon>
        <taxon>Euechinoidea</taxon>
        <taxon>Echinacea</taxon>
        <taxon>Camarodonta</taxon>
        <taxon>Echinidea</taxon>
        <taxon>Strongylocentrotidae</taxon>
        <taxon>Strongylocentrotus</taxon>
    </lineage>
</organism>
<dbReference type="AlphaFoldDB" id="A0A7M7NPG2"/>
<dbReference type="SMART" id="SM00240">
    <property type="entry name" value="FHA"/>
    <property type="match status" value="1"/>
</dbReference>
<feature type="compositionally biased region" description="Polar residues" evidence="1">
    <location>
        <begin position="259"/>
        <end position="271"/>
    </location>
</feature>
<dbReference type="GO" id="GO:0004865">
    <property type="term" value="F:protein serine/threonine phosphatase inhibitor activity"/>
    <property type="evidence" value="ECO:0000318"/>
    <property type="project" value="GO_Central"/>
</dbReference>
<dbReference type="Gene3D" id="2.60.200.20">
    <property type="match status" value="1"/>
</dbReference>
<dbReference type="InterPro" id="IPR050923">
    <property type="entry name" value="Cell_Proc_Reg/RNA_Proc"/>
</dbReference>
<dbReference type="GeneID" id="763165"/>
<evidence type="ECO:0000259" key="2">
    <source>
        <dbReference type="PROSITE" id="PS50006"/>
    </source>
</evidence>
<evidence type="ECO:0000313" key="4">
    <source>
        <dbReference type="Proteomes" id="UP000007110"/>
    </source>
</evidence>
<feature type="domain" description="FHA" evidence="2">
    <location>
        <begin position="40"/>
        <end position="92"/>
    </location>
</feature>
<dbReference type="PROSITE" id="PS50006">
    <property type="entry name" value="FHA_DOMAIN"/>
    <property type="match status" value="1"/>
</dbReference>
<feature type="region of interest" description="Disordered" evidence="1">
    <location>
        <begin position="307"/>
        <end position="344"/>
    </location>
</feature>
<dbReference type="PANTHER" id="PTHR23308">
    <property type="entry name" value="NUCLEAR INHIBITOR OF PROTEIN PHOSPHATASE-1"/>
    <property type="match status" value="1"/>
</dbReference>
<sequence length="344" mass="37721">MANFDVPSWAGKAPAGLHLDVMKDGKMIEVKMMVDEKNCYYFGRNSIVCNFILDHSSCSRVHAALLWHKNLNRSFIVDLGSTHGTFLGSICLEIQKPQQIPVDSVIRFGASSRSYILREKPQTTVSVTVKPSDSDVLDKNEDDMSSGLLGLPEEENDNLTEFNTVHNKRIGAIGFDEAQESQRTKRKRRHSHVSFGEEDEVINPEDVDPSIGRFRNLVSVSVIPMKKKKMEDSSGLVGDPSVKTMQGFNYGPNLYDNLPLSSGDPNSETPLSPSSMTPFGSSSTLGLFKPLNLAPDVEQAPPMPTINIAPTPVPVASIGPVGPKKKKYAKEAWPGKKQAPSLLL</sequence>
<reference evidence="3" key="2">
    <citation type="submission" date="2021-01" db="UniProtKB">
        <authorList>
            <consortium name="EnsemblMetazoa"/>
        </authorList>
    </citation>
    <scope>IDENTIFICATION</scope>
</reference>
<dbReference type="FunFam" id="2.60.200.20:FF:000019">
    <property type="entry name" value="Nuclear inhibitor of protein phosphatase"/>
    <property type="match status" value="1"/>
</dbReference>
<dbReference type="OMA" id="HREMPPP"/>
<dbReference type="InterPro" id="IPR008984">
    <property type="entry name" value="SMAD_FHA_dom_sf"/>
</dbReference>
<dbReference type="GO" id="GO:0016607">
    <property type="term" value="C:nuclear speck"/>
    <property type="evidence" value="ECO:0000318"/>
    <property type="project" value="GO_Central"/>
</dbReference>
<proteinExistence type="predicted"/>
<dbReference type="InterPro" id="IPR000253">
    <property type="entry name" value="FHA_dom"/>
</dbReference>
<dbReference type="OrthoDB" id="4096268at2759"/>
<feature type="region of interest" description="Disordered" evidence="1">
    <location>
        <begin position="258"/>
        <end position="279"/>
    </location>
</feature>
<dbReference type="CTD" id="5511"/>
<dbReference type="Gene3D" id="6.10.250.1290">
    <property type="match status" value="1"/>
</dbReference>
<dbReference type="SUPFAM" id="SSF49879">
    <property type="entry name" value="SMAD/FHA domain"/>
    <property type="match status" value="1"/>
</dbReference>
<protein>
    <recommendedName>
        <fullName evidence="2">FHA domain-containing protein</fullName>
    </recommendedName>
</protein>
<keyword evidence="4" id="KW-1185">Reference proteome</keyword>
<dbReference type="RefSeq" id="XP_030838631.1">
    <property type="nucleotide sequence ID" value="XM_030982771.1"/>
</dbReference>
<evidence type="ECO:0000313" key="3">
    <source>
        <dbReference type="EnsemblMetazoa" id="XP_030838631"/>
    </source>
</evidence>
<dbReference type="FunCoup" id="A0A7M7NPG2">
    <property type="interactions" value="2488"/>
</dbReference>